<proteinExistence type="predicted"/>
<sequence>MDGTAQRDWEFLLDADQNTKETYPTFEQGSLAASNAPTAAEARHFHEPTEPSDRKTDIKINIATFNAQTGQGPKEGAQRRKEKTNMLKTTSASLFDEDLHVIGIQKTRAPRGMRDSEKEGDASCANANSNRAISNGHQGCNYGCALHVLLSKPHGKCGKKELFFEPGEFTTIEKAEKTSCWKKLTAATEKYQTRIILIDANARTGDITSAAIGDQGTQQEEDPNGRRLHELLLSNYLVGADAFVSHGPERCAWHSGTSPRRIDYVIVPRGYLDSIEACSVPHGIDDGCDPDTNHDRYPVGLELAYEIASS</sequence>
<evidence type="ECO:0000313" key="3">
    <source>
        <dbReference type="Proteomes" id="UP001189429"/>
    </source>
</evidence>
<name>A0ABN9WG04_9DINO</name>
<dbReference type="Proteomes" id="UP001189429">
    <property type="component" value="Unassembled WGS sequence"/>
</dbReference>
<organism evidence="2 3">
    <name type="scientific">Prorocentrum cordatum</name>
    <dbReference type="NCBI Taxonomy" id="2364126"/>
    <lineage>
        <taxon>Eukaryota</taxon>
        <taxon>Sar</taxon>
        <taxon>Alveolata</taxon>
        <taxon>Dinophyceae</taxon>
        <taxon>Prorocentrales</taxon>
        <taxon>Prorocentraceae</taxon>
        <taxon>Prorocentrum</taxon>
    </lineage>
</organism>
<evidence type="ECO:0000256" key="1">
    <source>
        <dbReference type="SAM" id="MobiDB-lite"/>
    </source>
</evidence>
<dbReference type="InterPro" id="IPR036691">
    <property type="entry name" value="Endo/exonu/phosph_ase_sf"/>
</dbReference>
<reference evidence="2" key="1">
    <citation type="submission" date="2023-10" db="EMBL/GenBank/DDBJ databases">
        <authorList>
            <person name="Chen Y."/>
            <person name="Shah S."/>
            <person name="Dougan E. K."/>
            <person name="Thang M."/>
            <person name="Chan C."/>
        </authorList>
    </citation>
    <scope>NUCLEOTIDE SEQUENCE [LARGE SCALE GENOMIC DNA]</scope>
</reference>
<feature type="compositionally biased region" description="Polar residues" evidence="1">
    <location>
        <begin position="28"/>
        <end position="37"/>
    </location>
</feature>
<dbReference type="EMBL" id="CAUYUJ010018530">
    <property type="protein sequence ID" value="CAK0884319.1"/>
    <property type="molecule type" value="Genomic_DNA"/>
</dbReference>
<evidence type="ECO:0000313" key="2">
    <source>
        <dbReference type="EMBL" id="CAK0884319.1"/>
    </source>
</evidence>
<feature type="region of interest" description="Disordered" evidence="1">
    <location>
        <begin position="28"/>
        <end position="54"/>
    </location>
</feature>
<comment type="caution">
    <text evidence="2">The sequence shown here is derived from an EMBL/GenBank/DDBJ whole genome shotgun (WGS) entry which is preliminary data.</text>
</comment>
<feature type="non-terminal residue" evidence="2">
    <location>
        <position position="310"/>
    </location>
</feature>
<dbReference type="Gene3D" id="3.60.10.10">
    <property type="entry name" value="Endonuclease/exonuclease/phosphatase"/>
    <property type="match status" value="1"/>
</dbReference>
<feature type="compositionally biased region" description="Basic and acidic residues" evidence="1">
    <location>
        <begin position="41"/>
        <end position="54"/>
    </location>
</feature>
<protein>
    <recommendedName>
        <fullName evidence="4">Nocturnin</fullName>
    </recommendedName>
</protein>
<evidence type="ECO:0008006" key="4">
    <source>
        <dbReference type="Google" id="ProtNLM"/>
    </source>
</evidence>
<keyword evidence="3" id="KW-1185">Reference proteome</keyword>
<gene>
    <name evidence="2" type="ORF">PCOR1329_LOCUS66296</name>
</gene>
<accession>A0ABN9WG04</accession>